<dbReference type="SUPFAM" id="SSF54534">
    <property type="entry name" value="FKBP-like"/>
    <property type="match status" value="1"/>
</dbReference>
<sequence length="156" mass="17085">MIRLVALPVATTIITWCHAFQPPPPSRASVRTQGFMDILKNAFANEEFDDRRVRASHILVKDETKANEVKAMISDGQKTFAEAAAEFSRCPSAKNGGDLGVFEPGKMVPAFDEVCFDESVELGTVVGPVSTQFGHHLIQVQERFVNTVKSEGSSVF</sequence>
<dbReference type="InterPro" id="IPR046357">
    <property type="entry name" value="PPIase_dom_sf"/>
</dbReference>
<reference evidence="8" key="1">
    <citation type="submission" date="2023-01" db="EMBL/GenBank/DDBJ databases">
        <title>Metagenome sequencing of chrysophaentin producing Chrysophaeum taylorii.</title>
        <authorList>
            <person name="Davison J."/>
            <person name="Bewley C."/>
        </authorList>
    </citation>
    <scope>NUCLEOTIDE SEQUENCE</scope>
    <source>
        <strain evidence="8">NIES-1699</strain>
    </source>
</reference>
<comment type="similarity">
    <text evidence="2">Belongs to the PpiC/parvulin rotamase family.</text>
</comment>
<dbReference type="PROSITE" id="PS50198">
    <property type="entry name" value="PPIC_PPIASE_2"/>
    <property type="match status" value="1"/>
</dbReference>
<evidence type="ECO:0000256" key="5">
    <source>
        <dbReference type="PROSITE-ProRule" id="PRU00278"/>
    </source>
</evidence>
<protein>
    <recommendedName>
        <fullName evidence="6">Peptidyl-prolyl cis-trans isomerase</fullName>
        <ecNumber evidence="6">5.2.1.8</ecNumber>
    </recommendedName>
</protein>
<dbReference type="InterPro" id="IPR023058">
    <property type="entry name" value="PPIase_PpiC_CS"/>
</dbReference>
<organism evidence="8 9">
    <name type="scientific">Chrysophaeum taylorii</name>
    <dbReference type="NCBI Taxonomy" id="2483200"/>
    <lineage>
        <taxon>Eukaryota</taxon>
        <taxon>Sar</taxon>
        <taxon>Stramenopiles</taxon>
        <taxon>Ochrophyta</taxon>
        <taxon>Pelagophyceae</taxon>
        <taxon>Pelagomonadales</taxon>
        <taxon>Pelagomonadaceae</taxon>
        <taxon>Chrysophaeum</taxon>
    </lineage>
</organism>
<dbReference type="PANTHER" id="PTHR43629">
    <property type="entry name" value="PEPTIDYL-PROLYL CIS-TRANS ISOMERASE"/>
    <property type="match status" value="1"/>
</dbReference>
<accession>A0AAD7XQX1</accession>
<keyword evidence="9" id="KW-1185">Reference proteome</keyword>
<comment type="catalytic activity">
    <reaction evidence="6">
        <text>[protein]-peptidylproline (omega=180) = [protein]-peptidylproline (omega=0)</text>
        <dbReference type="Rhea" id="RHEA:16237"/>
        <dbReference type="Rhea" id="RHEA-COMP:10747"/>
        <dbReference type="Rhea" id="RHEA-COMP:10748"/>
        <dbReference type="ChEBI" id="CHEBI:83833"/>
        <dbReference type="ChEBI" id="CHEBI:83834"/>
        <dbReference type="EC" id="5.2.1.8"/>
    </reaction>
</comment>
<dbReference type="EMBL" id="JAQMWT010000003">
    <property type="protein sequence ID" value="KAJ8614564.1"/>
    <property type="molecule type" value="Genomic_DNA"/>
</dbReference>
<comment type="function">
    <text evidence="4">PPIases accelerate the folding of proteins. It prefers amino acid residues with hydrophobic side chains like leucine and phenylalanine in the P1 position of the peptides substrates.</text>
</comment>
<dbReference type="GO" id="GO:0003755">
    <property type="term" value="F:peptidyl-prolyl cis-trans isomerase activity"/>
    <property type="evidence" value="ECO:0007669"/>
    <property type="project" value="UniProtKB-UniRule"/>
</dbReference>
<name>A0AAD7XQX1_9STRA</name>
<evidence type="ECO:0000256" key="2">
    <source>
        <dbReference type="ARBA" id="ARBA00007656"/>
    </source>
</evidence>
<keyword evidence="5 6" id="KW-0697">Rotamase</keyword>
<dbReference type="Gene3D" id="3.10.50.40">
    <property type="match status" value="1"/>
</dbReference>
<feature type="chain" id="PRO_5041784208" description="Peptidyl-prolyl cis-trans isomerase" evidence="6">
    <location>
        <begin position="20"/>
        <end position="156"/>
    </location>
</feature>
<dbReference type="InterPro" id="IPR052204">
    <property type="entry name" value="PpiC/parvulin_rotamase"/>
</dbReference>
<feature type="domain" description="PpiC" evidence="7">
    <location>
        <begin position="50"/>
        <end position="142"/>
    </location>
</feature>
<evidence type="ECO:0000256" key="3">
    <source>
        <dbReference type="ARBA" id="ARBA00022490"/>
    </source>
</evidence>
<gene>
    <name evidence="8" type="ORF">CTAYLR_004078</name>
</gene>
<proteinExistence type="inferred from homology"/>
<evidence type="ECO:0000256" key="4">
    <source>
        <dbReference type="ARBA" id="ARBA00046231"/>
    </source>
</evidence>
<keyword evidence="3" id="KW-0963">Cytoplasm</keyword>
<dbReference type="InterPro" id="IPR000297">
    <property type="entry name" value="PPIase_PpiC"/>
</dbReference>
<comment type="subcellular location">
    <subcellularLocation>
        <location evidence="1">Cytoplasm</location>
    </subcellularLocation>
</comment>
<keyword evidence="5 6" id="KW-0413">Isomerase</keyword>
<evidence type="ECO:0000313" key="8">
    <source>
        <dbReference type="EMBL" id="KAJ8614564.1"/>
    </source>
</evidence>
<evidence type="ECO:0000256" key="1">
    <source>
        <dbReference type="ARBA" id="ARBA00004496"/>
    </source>
</evidence>
<dbReference type="Proteomes" id="UP001230188">
    <property type="component" value="Unassembled WGS sequence"/>
</dbReference>
<keyword evidence="6" id="KW-0732">Signal</keyword>
<dbReference type="PROSITE" id="PS01096">
    <property type="entry name" value="PPIC_PPIASE_1"/>
    <property type="match status" value="1"/>
</dbReference>
<evidence type="ECO:0000259" key="7">
    <source>
        <dbReference type="PROSITE" id="PS50198"/>
    </source>
</evidence>
<dbReference type="AlphaFoldDB" id="A0AAD7XQX1"/>
<feature type="signal peptide" evidence="6">
    <location>
        <begin position="1"/>
        <end position="19"/>
    </location>
</feature>
<evidence type="ECO:0000256" key="6">
    <source>
        <dbReference type="RuleBase" id="RU363014"/>
    </source>
</evidence>
<comment type="caution">
    <text evidence="8">The sequence shown here is derived from an EMBL/GenBank/DDBJ whole genome shotgun (WGS) entry which is preliminary data.</text>
</comment>
<dbReference type="GO" id="GO:0005737">
    <property type="term" value="C:cytoplasm"/>
    <property type="evidence" value="ECO:0007669"/>
    <property type="project" value="UniProtKB-SubCell"/>
</dbReference>
<evidence type="ECO:0000313" key="9">
    <source>
        <dbReference type="Proteomes" id="UP001230188"/>
    </source>
</evidence>
<dbReference type="PANTHER" id="PTHR43629:SF2">
    <property type="entry name" value="RHODANESE-LIKE_PPIC DOMAIN-CONTAINING PROTEIN 12, CHLOROPLASTIC"/>
    <property type="match status" value="1"/>
</dbReference>
<dbReference type="EC" id="5.2.1.8" evidence="6"/>
<dbReference type="Pfam" id="PF00639">
    <property type="entry name" value="Rotamase"/>
    <property type="match status" value="1"/>
</dbReference>